<dbReference type="SMART" id="SM00228">
    <property type="entry name" value="PDZ"/>
    <property type="match status" value="1"/>
</dbReference>
<dbReference type="PANTHER" id="PTHR32060">
    <property type="entry name" value="TAIL-SPECIFIC PROTEASE"/>
    <property type="match status" value="1"/>
</dbReference>
<dbReference type="Proteomes" id="UP001530293">
    <property type="component" value="Unassembled WGS sequence"/>
</dbReference>
<keyword evidence="3" id="KW-0378">Hydrolase</keyword>
<evidence type="ECO:0000313" key="7">
    <source>
        <dbReference type="Proteomes" id="UP001530293"/>
    </source>
</evidence>
<dbReference type="Pfam" id="PF03572">
    <property type="entry name" value="Peptidase_S41"/>
    <property type="match status" value="1"/>
</dbReference>
<dbReference type="InterPro" id="IPR005151">
    <property type="entry name" value="Tail-specific_protease"/>
</dbReference>
<dbReference type="InterPro" id="IPR004447">
    <property type="entry name" value="Peptidase_S41A"/>
</dbReference>
<reference evidence="6 7" key="1">
    <citation type="submission" date="2024-10" db="EMBL/GenBank/DDBJ databases">
        <title>Updated reference genomes for cyclostephanoid diatoms.</title>
        <authorList>
            <person name="Roberts W.R."/>
            <person name="Alverson A.J."/>
        </authorList>
    </citation>
    <scope>NUCLEOTIDE SEQUENCE [LARGE SCALE GENOMIC DNA]</scope>
    <source>
        <strain evidence="6 7">AJA232-27</strain>
    </source>
</reference>
<dbReference type="SMART" id="SM00245">
    <property type="entry name" value="TSPc"/>
    <property type="match status" value="1"/>
</dbReference>
<comment type="similarity">
    <text evidence="1">Belongs to the peptidase S41A family.</text>
</comment>
<sequence>MMMPSHRSIRFIALITCATVSLTSSFLFVSRPVVRDRYCSSISTARTPPRRQQHRGSRFAITTKSSCSTASTTSTATIYASKLVSHIRDDTDDCNLRDERDNLLHFVKDGGVGIRSTLMALSLAFSIVTMTFSSVVLPSLAADDGASTPIAVTSKTIATSSSATTPTPSSDVSIAAPVTQSSTAYDETWNLIKKYALDQTFNGQDWNEAYTMYSKGIDLSSSSSNNDSQEAIMKATINLVSSLGDKYSRILDKDNYARIQKFDLIGVGATLMPDPITKEIIVGAPPVSKSASDMAGLKVGDVVVAVNGVKTAGRTAFDIIDQITEDPKASMITFTIRRGSGTNDDTTTTKDYTMKREFLEVKDPISYRVSETRPDGTKVGYIRIAEFNSLVKPSLEAALQSLESQNVNAYVLDVRGNPGGAFQSAIEIAGLFINDKLATDVVDGNGIDLKFRTSKDRVVVDGSHPLAIWVDGGSASASEVLAGALRDNCRAVVMGSTSFGKGLVQAVYGLNNGYGLVLTVAKYLTPGGTDINKVGIIPDVSKEVALPSVPRFVPVIGSDTSRVDFRDVSERMAMCSEEL</sequence>
<gene>
    <name evidence="6" type="ORF">ACHAWU_001065</name>
</gene>
<name>A0ABD3MG69_9STRA</name>
<dbReference type="NCBIfam" id="TIGR00225">
    <property type="entry name" value="prc"/>
    <property type="match status" value="1"/>
</dbReference>
<dbReference type="PANTHER" id="PTHR32060:SF22">
    <property type="entry name" value="CARBOXYL-TERMINAL-PROCESSING PEPTIDASE 3, CHLOROPLASTIC"/>
    <property type="match status" value="1"/>
</dbReference>
<dbReference type="Gene3D" id="3.30.750.44">
    <property type="match status" value="1"/>
</dbReference>
<evidence type="ECO:0000256" key="4">
    <source>
        <dbReference type="ARBA" id="ARBA00022825"/>
    </source>
</evidence>
<feature type="domain" description="PDZ" evidence="5">
    <location>
        <begin position="256"/>
        <end position="338"/>
    </location>
</feature>
<evidence type="ECO:0000259" key="5">
    <source>
        <dbReference type="PROSITE" id="PS50106"/>
    </source>
</evidence>
<dbReference type="InterPro" id="IPR001478">
    <property type="entry name" value="PDZ"/>
</dbReference>
<dbReference type="SUPFAM" id="SSF50156">
    <property type="entry name" value="PDZ domain-like"/>
    <property type="match status" value="1"/>
</dbReference>
<keyword evidence="7" id="KW-1185">Reference proteome</keyword>
<keyword evidence="2" id="KW-0645">Protease</keyword>
<organism evidence="6 7">
    <name type="scientific">Discostella pseudostelligera</name>
    <dbReference type="NCBI Taxonomy" id="259834"/>
    <lineage>
        <taxon>Eukaryota</taxon>
        <taxon>Sar</taxon>
        <taxon>Stramenopiles</taxon>
        <taxon>Ochrophyta</taxon>
        <taxon>Bacillariophyta</taxon>
        <taxon>Coscinodiscophyceae</taxon>
        <taxon>Thalassiosirophycidae</taxon>
        <taxon>Stephanodiscales</taxon>
        <taxon>Stephanodiscaceae</taxon>
        <taxon>Discostella</taxon>
    </lineage>
</organism>
<dbReference type="GO" id="GO:0008236">
    <property type="term" value="F:serine-type peptidase activity"/>
    <property type="evidence" value="ECO:0007669"/>
    <property type="project" value="UniProtKB-KW"/>
</dbReference>
<evidence type="ECO:0000256" key="1">
    <source>
        <dbReference type="ARBA" id="ARBA00009179"/>
    </source>
</evidence>
<dbReference type="InterPro" id="IPR029045">
    <property type="entry name" value="ClpP/crotonase-like_dom_sf"/>
</dbReference>
<evidence type="ECO:0000256" key="3">
    <source>
        <dbReference type="ARBA" id="ARBA00022801"/>
    </source>
</evidence>
<dbReference type="CDD" id="cd07560">
    <property type="entry name" value="Peptidase_S41_CPP"/>
    <property type="match status" value="1"/>
</dbReference>
<evidence type="ECO:0000313" key="6">
    <source>
        <dbReference type="EMBL" id="KAL3762918.1"/>
    </source>
</evidence>
<dbReference type="EMBL" id="JALLBG020000130">
    <property type="protein sequence ID" value="KAL3762918.1"/>
    <property type="molecule type" value="Genomic_DNA"/>
</dbReference>
<dbReference type="Gene3D" id="2.30.42.10">
    <property type="match status" value="1"/>
</dbReference>
<proteinExistence type="inferred from homology"/>
<evidence type="ECO:0000256" key="2">
    <source>
        <dbReference type="ARBA" id="ARBA00022670"/>
    </source>
</evidence>
<protein>
    <recommendedName>
        <fullName evidence="5">PDZ domain-containing protein</fullName>
    </recommendedName>
</protein>
<keyword evidence="4" id="KW-0720">Serine protease</keyword>
<dbReference type="InterPro" id="IPR036034">
    <property type="entry name" value="PDZ_sf"/>
</dbReference>
<dbReference type="Gene3D" id="3.90.226.10">
    <property type="entry name" value="2-enoyl-CoA Hydratase, Chain A, domain 1"/>
    <property type="match status" value="1"/>
</dbReference>
<dbReference type="SUPFAM" id="SSF52096">
    <property type="entry name" value="ClpP/crotonase"/>
    <property type="match status" value="1"/>
</dbReference>
<comment type="caution">
    <text evidence="6">The sequence shown here is derived from an EMBL/GenBank/DDBJ whole genome shotgun (WGS) entry which is preliminary data.</text>
</comment>
<accession>A0ABD3MG69</accession>
<dbReference type="PROSITE" id="PS50106">
    <property type="entry name" value="PDZ"/>
    <property type="match status" value="1"/>
</dbReference>
<dbReference type="AlphaFoldDB" id="A0ABD3MG69"/>
<dbReference type="GO" id="GO:0006508">
    <property type="term" value="P:proteolysis"/>
    <property type="evidence" value="ECO:0007669"/>
    <property type="project" value="UniProtKB-KW"/>
</dbReference>